<evidence type="ECO:0000313" key="1">
    <source>
        <dbReference type="EMBL" id="MBC9130700.1"/>
    </source>
</evidence>
<keyword evidence="2" id="KW-1185">Reference proteome</keyword>
<dbReference type="InterPro" id="IPR009572">
    <property type="entry name" value="DUF1187"/>
</dbReference>
<dbReference type="RefSeq" id="WP_187755148.1">
    <property type="nucleotide sequence ID" value="NZ_JABURY010000011.1"/>
</dbReference>
<comment type="caution">
    <text evidence="1">The sequence shown here is derived from an EMBL/GenBank/DDBJ whole genome shotgun (WGS) entry which is preliminary data.</text>
</comment>
<sequence length="48" mass="5637">MAYKITGVIIKKGQQPTNWTRFTNKKLSHLECEKIVDAQIIEFKCKRV</sequence>
<protein>
    <submittedName>
        <fullName evidence="1">DUF1187 family protein</fullName>
    </submittedName>
</protein>
<reference evidence="1 2" key="1">
    <citation type="submission" date="2020-06" db="EMBL/GenBank/DDBJ databases">
        <title>Frischella cerana isolated from Apis cerana gut homogenate.</title>
        <authorList>
            <person name="Wolter L.A."/>
            <person name="Suenami S."/>
            <person name="Miyazaki R."/>
        </authorList>
    </citation>
    <scope>NUCLEOTIDE SEQUENCE [LARGE SCALE GENOMIC DNA]</scope>
    <source>
        <strain evidence="1 2">Ac13</strain>
    </source>
</reference>
<name>A0ABR7QX62_9GAMM</name>
<proteinExistence type="predicted"/>
<gene>
    <name evidence="1" type="ORF">FcAc13_05180</name>
</gene>
<organism evidence="1 2">
    <name type="scientific">Frischella japonica</name>
    <dbReference type="NCBI Taxonomy" id="2741544"/>
    <lineage>
        <taxon>Bacteria</taxon>
        <taxon>Pseudomonadati</taxon>
        <taxon>Pseudomonadota</taxon>
        <taxon>Gammaproteobacteria</taxon>
        <taxon>Orbales</taxon>
        <taxon>Orbaceae</taxon>
        <taxon>Frischella</taxon>
    </lineage>
</organism>
<dbReference type="Proteomes" id="UP000651208">
    <property type="component" value="Unassembled WGS sequence"/>
</dbReference>
<dbReference type="Pfam" id="PF06688">
    <property type="entry name" value="DUF1187"/>
    <property type="match status" value="1"/>
</dbReference>
<dbReference type="EMBL" id="JABURY010000011">
    <property type="protein sequence ID" value="MBC9130700.1"/>
    <property type="molecule type" value="Genomic_DNA"/>
</dbReference>
<evidence type="ECO:0000313" key="2">
    <source>
        <dbReference type="Proteomes" id="UP000651208"/>
    </source>
</evidence>
<accession>A0ABR7QX62</accession>